<dbReference type="InterPro" id="IPR000160">
    <property type="entry name" value="GGDEF_dom"/>
</dbReference>
<dbReference type="Gene3D" id="3.30.70.270">
    <property type="match status" value="1"/>
</dbReference>
<evidence type="ECO:0000313" key="3">
    <source>
        <dbReference type="EMBL" id="MBD2841780.1"/>
    </source>
</evidence>
<dbReference type="InterPro" id="IPR043128">
    <property type="entry name" value="Rev_trsase/Diguanyl_cyclase"/>
</dbReference>
<comment type="caution">
    <text evidence="3">The sequence shown here is derived from an EMBL/GenBank/DDBJ whole genome shotgun (WGS) entry which is preliminary data.</text>
</comment>
<dbReference type="Pfam" id="PF00563">
    <property type="entry name" value="EAL"/>
    <property type="match status" value="1"/>
</dbReference>
<dbReference type="InterPro" id="IPR029787">
    <property type="entry name" value="Nucleotide_cyclase"/>
</dbReference>
<keyword evidence="4" id="KW-1185">Reference proteome</keyword>
<reference evidence="3 4" key="1">
    <citation type="submission" date="2020-09" db="EMBL/GenBank/DDBJ databases">
        <authorList>
            <person name="Yoon J.-W."/>
        </authorList>
    </citation>
    <scope>NUCLEOTIDE SEQUENCE [LARGE SCALE GENOMIC DNA]</scope>
    <source>
        <strain evidence="3 4">KMU-140</strain>
    </source>
</reference>
<accession>A0ABR8KMM6</accession>
<evidence type="ECO:0000259" key="1">
    <source>
        <dbReference type="PROSITE" id="PS50883"/>
    </source>
</evidence>
<protein>
    <submittedName>
        <fullName evidence="3">EAL domain-containing protein</fullName>
    </submittedName>
</protein>
<dbReference type="InterPro" id="IPR001633">
    <property type="entry name" value="EAL_dom"/>
</dbReference>
<dbReference type="PROSITE" id="PS50883">
    <property type="entry name" value="EAL"/>
    <property type="match status" value="1"/>
</dbReference>
<dbReference type="PANTHER" id="PTHR44757:SF2">
    <property type="entry name" value="BIOFILM ARCHITECTURE MAINTENANCE PROTEIN MBAA"/>
    <property type="match status" value="1"/>
</dbReference>
<dbReference type="PROSITE" id="PS50887">
    <property type="entry name" value="GGDEF"/>
    <property type="match status" value="1"/>
</dbReference>
<dbReference type="Gene3D" id="3.20.20.450">
    <property type="entry name" value="EAL domain"/>
    <property type="match status" value="1"/>
</dbReference>
<dbReference type="RefSeq" id="WP_190787289.1">
    <property type="nucleotide sequence ID" value="NZ_JACXLC010000001.1"/>
</dbReference>
<dbReference type="CDD" id="cd01949">
    <property type="entry name" value="GGDEF"/>
    <property type="match status" value="1"/>
</dbReference>
<gene>
    <name evidence="3" type="ORF">IB285_05835</name>
</gene>
<feature type="domain" description="GGDEF" evidence="2">
    <location>
        <begin position="49"/>
        <end position="182"/>
    </location>
</feature>
<dbReference type="Pfam" id="PF00990">
    <property type="entry name" value="GGDEF"/>
    <property type="match status" value="1"/>
</dbReference>
<sequence>MTNNRAAIKAANEQLLYITRHDSLTGLFARDHFRALLDQEATECASKGQTAAFMLIDLDRFKQVNDVYGHAVGDGLLCETAKRFRKAGGEDAIIGRLGGDEFGLFLPHPESMEKAEQVAAEIIAEVGSGFRIEGKDVSIGASIGLTAIDREASSTSVLMTNADLALYEAKNRGRGTYAAYRREMRGRLEERALLERDLQFALGRGEITVSYQPMFDASSSRVLCYEALMRWTHPIRGSVSPADFIPIAEENLLIDELGGWLLYTSCAEAVKWPAHVKLAVNVSRLQLINNGFFATVVEALSLSGLSPDRLVLELTESAVLEMDDDLQDLVKRLNAIGVSFALDDFGSGYSSLNYIEKMRFSMIKIDPKFAQSSAEGSANSQAVVSAVVSMAKSLDMVVAAEGIEAGEQADAMRELGCTCLQGYHFAKPSAFVSPDRAASPNRRQVA</sequence>
<dbReference type="SUPFAM" id="SSF55073">
    <property type="entry name" value="Nucleotide cyclase"/>
    <property type="match status" value="1"/>
</dbReference>
<dbReference type="EMBL" id="JACXLC010000001">
    <property type="protein sequence ID" value="MBD2841780.1"/>
    <property type="molecule type" value="Genomic_DNA"/>
</dbReference>
<evidence type="ECO:0000313" key="4">
    <source>
        <dbReference type="Proteomes" id="UP000635384"/>
    </source>
</evidence>
<dbReference type="Proteomes" id="UP000635384">
    <property type="component" value="Unassembled WGS sequence"/>
</dbReference>
<dbReference type="SUPFAM" id="SSF141868">
    <property type="entry name" value="EAL domain-like"/>
    <property type="match status" value="1"/>
</dbReference>
<dbReference type="InterPro" id="IPR035919">
    <property type="entry name" value="EAL_sf"/>
</dbReference>
<proteinExistence type="predicted"/>
<dbReference type="CDD" id="cd01948">
    <property type="entry name" value="EAL"/>
    <property type="match status" value="1"/>
</dbReference>
<dbReference type="NCBIfam" id="TIGR00254">
    <property type="entry name" value="GGDEF"/>
    <property type="match status" value="1"/>
</dbReference>
<evidence type="ECO:0000259" key="2">
    <source>
        <dbReference type="PROSITE" id="PS50887"/>
    </source>
</evidence>
<dbReference type="SMART" id="SM00267">
    <property type="entry name" value="GGDEF"/>
    <property type="match status" value="1"/>
</dbReference>
<dbReference type="InterPro" id="IPR052155">
    <property type="entry name" value="Biofilm_reg_signaling"/>
</dbReference>
<dbReference type="PANTHER" id="PTHR44757">
    <property type="entry name" value="DIGUANYLATE CYCLASE DGCP"/>
    <property type="match status" value="1"/>
</dbReference>
<feature type="domain" description="EAL" evidence="1">
    <location>
        <begin position="191"/>
        <end position="442"/>
    </location>
</feature>
<organism evidence="3 4">
    <name type="scientific">Erythrobacter rubeus</name>
    <dbReference type="NCBI Taxonomy" id="2760803"/>
    <lineage>
        <taxon>Bacteria</taxon>
        <taxon>Pseudomonadati</taxon>
        <taxon>Pseudomonadota</taxon>
        <taxon>Alphaproteobacteria</taxon>
        <taxon>Sphingomonadales</taxon>
        <taxon>Erythrobacteraceae</taxon>
        <taxon>Erythrobacter/Porphyrobacter group</taxon>
        <taxon>Erythrobacter</taxon>
    </lineage>
</organism>
<dbReference type="SMART" id="SM00052">
    <property type="entry name" value="EAL"/>
    <property type="match status" value="1"/>
</dbReference>
<name>A0ABR8KMM6_9SPHN</name>